<reference evidence="1" key="1">
    <citation type="submission" date="2019-03" db="EMBL/GenBank/DDBJ databases">
        <authorList>
            <person name="Hao L."/>
        </authorList>
    </citation>
    <scope>NUCLEOTIDE SEQUENCE</scope>
</reference>
<sequence>MQQRAVEFDELSTRCPMLGHQVPFSYCRQCGGALPCRKIADCWSGRIDILGFLNSSFSEEELLQITAPPKPKLLQIVELARAARDRNGQ</sequence>
<protein>
    <submittedName>
        <fullName evidence="1">Uncharacterized protein</fullName>
    </submittedName>
</protein>
<accession>A0A485M4M2</accession>
<organism evidence="1">
    <name type="scientific">anaerobic digester metagenome</name>
    <dbReference type="NCBI Taxonomy" id="1263854"/>
    <lineage>
        <taxon>unclassified sequences</taxon>
        <taxon>metagenomes</taxon>
        <taxon>ecological metagenomes</taxon>
    </lineage>
</organism>
<dbReference type="EMBL" id="CAADRM010000125">
    <property type="protein sequence ID" value="VFU16991.1"/>
    <property type="molecule type" value="Genomic_DNA"/>
</dbReference>
<name>A0A485M4M2_9ZZZZ</name>
<evidence type="ECO:0000313" key="1">
    <source>
        <dbReference type="EMBL" id="VFU16991.1"/>
    </source>
</evidence>
<proteinExistence type="predicted"/>
<gene>
    <name evidence="1" type="ORF">SCFA_60015</name>
</gene>
<dbReference type="AlphaFoldDB" id="A0A485M4M2"/>